<organism evidence="3 4">
    <name type="scientific">Rhodotorula paludigena</name>
    <dbReference type="NCBI Taxonomy" id="86838"/>
    <lineage>
        <taxon>Eukaryota</taxon>
        <taxon>Fungi</taxon>
        <taxon>Dikarya</taxon>
        <taxon>Basidiomycota</taxon>
        <taxon>Pucciniomycotina</taxon>
        <taxon>Microbotryomycetes</taxon>
        <taxon>Sporidiobolales</taxon>
        <taxon>Sporidiobolaceae</taxon>
        <taxon>Rhodotorula</taxon>
    </lineage>
</organism>
<feature type="compositionally biased region" description="Low complexity" evidence="2">
    <location>
        <begin position="399"/>
        <end position="417"/>
    </location>
</feature>
<dbReference type="GO" id="GO:0010508">
    <property type="term" value="P:positive regulation of autophagy"/>
    <property type="evidence" value="ECO:0007669"/>
    <property type="project" value="TreeGrafter"/>
</dbReference>
<dbReference type="PANTHER" id="PTHR12991:SF10">
    <property type="entry name" value="GATOR COMPLEX PROTEIN NPRL2"/>
    <property type="match status" value="1"/>
</dbReference>
<reference evidence="3 4" key="1">
    <citation type="submission" date="2021-12" db="EMBL/GenBank/DDBJ databases">
        <title>High titer production of polyol ester of fatty acids by Rhodotorula paludigena BS15 towards product separation-free biomass refinery.</title>
        <authorList>
            <person name="Mano J."/>
            <person name="Ono H."/>
            <person name="Tanaka T."/>
            <person name="Naito K."/>
            <person name="Sushida H."/>
            <person name="Ike M."/>
            <person name="Tokuyasu K."/>
            <person name="Kitaoka M."/>
        </authorList>
    </citation>
    <scope>NUCLEOTIDE SEQUENCE [LARGE SCALE GENOMIC DNA]</scope>
    <source>
        <strain evidence="3 4">BS15</strain>
    </source>
</reference>
<keyword evidence="4" id="KW-1185">Reference proteome</keyword>
<evidence type="ECO:0000256" key="1">
    <source>
        <dbReference type="ARBA" id="ARBA00008433"/>
    </source>
</evidence>
<name>A0AAV5GGA5_9BASI</name>
<dbReference type="Pfam" id="PF06218">
    <property type="entry name" value="NPR2"/>
    <property type="match status" value="2"/>
</dbReference>
<feature type="region of interest" description="Disordered" evidence="2">
    <location>
        <begin position="36"/>
        <end position="63"/>
    </location>
</feature>
<gene>
    <name evidence="3" type="ORF">Rhopal_001327-T1</name>
</gene>
<comment type="similarity">
    <text evidence="1">Belongs to the NPR2 family.</text>
</comment>
<dbReference type="InterPro" id="IPR009348">
    <property type="entry name" value="NPR2-like"/>
</dbReference>
<dbReference type="PANTHER" id="PTHR12991">
    <property type="entry name" value="NITROGEN PERMEASE REGULATOR 2/TUMOR SUPPRESSOR CANDIDATE 4"/>
    <property type="match status" value="1"/>
</dbReference>
<evidence type="ECO:0000313" key="3">
    <source>
        <dbReference type="EMBL" id="GJN88362.1"/>
    </source>
</evidence>
<dbReference type="GO" id="GO:1904262">
    <property type="term" value="P:negative regulation of TORC1 signaling"/>
    <property type="evidence" value="ECO:0007669"/>
    <property type="project" value="TreeGrafter"/>
</dbReference>
<evidence type="ECO:0008006" key="5">
    <source>
        <dbReference type="Google" id="ProtNLM"/>
    </source>
</evidence>
<accession>A0AAV5GGA5</accession>
<dbReference type="GO" id="GO:0005096">
    <property type="term" value="F:GTPase activator activity"/>
    <property type="evidence" value="ECO:0007669"/>
    <property type="project" value="TreeGrafter"/>
</dbReference>
<dbReference type="EMBL" id="BQKY01000003">
    <property type="protein sequence ID" value="GJN88362.1"/>
    <property type="molecule type" value="Genomic_DNA"/>
</dbReference>
<feature type="region of interest" description="Disordered" evidence="2">
    <location>
        <begin position="388"/>
        <end position="499"/>
    </location>
</feature>
<proteinExistence type="inferred from homology"/>
<evidence type="ECO:0000256" key="2">
    <source>
        <dbReference type="SAM" id="MobiDB-lite"/>
    </source>
</evidence>
<feature type="region of interest" description="Disordered" evidence="2">
    <location>
        <begin position="543"/>
        <end position="580"/>
    </location>
</feature>
<dbReference type="AlphaFoldDB" id="A0AAV5GGA5"/>
<sequence length="593" mass="65357">MVSRREALLQESGSYTPKLVACFYAVFDPVLDTLKDDPTQSTLSPPPHERGRDADPSPAAEPIPRSNPVLFDFASIIDFVIPKPELCGHLITKATRTSKILGFPVRIVDEEKYHGSKAVYNRNAFIFNVCFVFERDAELSVYEPVARKTGRTLCAMEEQFSLLSSPPPSFSMANLLEQLYLDLNAYFETSIPLIDTELDLCLYPFYANPPPVRIWDVPVAVTDLEQMKSRSWDVTLYKVCSFINGVNHVKRIAELAEVDLFLARQCIQHLVYYNAVIIVDLFQFSNSYAVLPDIADAAQYGEDDDEGGIDLRTECENYVHSGARDTTPVPFSTLLSYYSKLRPGLSVSGWMDQLSLDSEPIDVRRMIQFGVIKGFLRRVHAYPVWLDHPALQPRGTPSSGGSRSRSGSATVDGSAAGRARRRSSAKKDRSARPALSSIKRRLEPSLDAAEPVDAPAPPRLSTLHPPAPASPADALTPAEAAAQSGAASPALSPDEARDGGGISYPPSLALLFDGAHHADEICLRYGIAWRTLEAVLRDLGGGGASGLEKEDGEEDEEQDEEKVERARRRRGSRSGENWREAGPYGEKVVMLWV</sequence>
<comment type="caution">
    <text evidence="3">The sequence shown here is derived from an EMBL/GenBank/DDBJ whole genome shotgun (WGS) entry which is preliminary data.</text>
</comment>
<dbReference type="GO" id="GO:0005774">
    <property type="term" value="C:vacuolar membrane"/>
    <property type="evidence" value="ECO:0007669"/>
    <property type="project" value="TreeGrafter"/>
</dbReference>
<protein>
    <recommendedName>
        <fullName evidence="5">Nitrogen permease regulator Npr2</fullName>
    </recommendedName>
</protein>
<feature type="compositionally biased region" description="Acidic residues" evidence="2">
    <location>
        <begin position="550"/>
        <end position="561"/>
    </location>
</feature>
<evidence type="ECO:0000313" key="4">
    <source>
        <dbReference type="Proteomes" id="UP001342314"/>
    </source>
</evidence>
<dbReference type="Proteomes" id="UP001342314">
    <property type="component" value="Unassembled WGS sequence"/>
</dbReference>
<dbReference type="GO" id="GO:1990130">
    <property type="term" value="C:GATOR1 complex"/>
    <property type="evidence" value="ECO:0007669"/>
    <property type="project" value="TreeGrafter"/>
</dbReference>
<feature type="compositionally biased region" description="Low complexity" evidence="2">
    <location>
        <begin position="470"/>
        <end position="493"/>
    </location>
</feature>